<dbReference type="SMART" id="SM00331">
    <property type="entry name" value="PP2C_SIG"/>
    <property type="match status" value="1"/>
</dbReference>
<evidence type="ECO:0000313" key="5">
    <source>
        <dbReference type="EMBL" id="CUI16529.1"/>
    </source>
</evidence>
<evidence type="ECO:0000259" key="3">
    <source>
        <dbReference type="PROSITE" id="PS50110"/>
    </source>
</evidence>
<keyword evidence="6" id="KW-1185">Reference proteome</keyword>
<dbReference type="PATRIC" id="fig|389348.3.peg.992"/>
<dbReference type="GO" id="GO:0000160">
    <property type="term" value="P:phosphorelay signal transduction system"/>
    <property type="evidence" value="ECO:0007669"/>
    <property type="project" value="InterPro"/>
</dbReference>
<feature type="modified residue" description="4-aspartylphosphate" evidence="2">
    <location>
        <position position="57"/>
    </location>
</feature>
<dbReference type="SUPFAM" id="SSF81606">
    <property type="entry name" value="PP2C-like"/>
    <property type="match status" value="1"/>
</dbReference>
<dbReference type="FunCoup" id="A0A0U5ER00">
    <property type="interactions" value="5"/>
</dbReference>
<dbReference type="InterPro" id="IPR036457">
    <property type="entry name" value="PPM-type-like_dom_sf"/>
</dbReference>
<feature type="domain" description="Response regulatory" evidence="3">
    <location>
        <begin position="3"/>
        <end position="122"/>
    </location>
</feature>
<evidence type="ECO:0000256" key="2">
    <source>
        <dbReference type="PROSITE-ProRule" id="PRU00169"/>
    </source>
</evidence>
<dbReference type="RefSeq" id="WP_059060554.1">
    <property type="nucleotide sequence ID" value="NZ_LN879502.1"/>
</dbReference>
<accession>A0A0U5ER00</accession>
<dbReference type="GO" id="GO:0016791">
    <property type="term" value="F:phosphatase activity"/>
    <property type="evidence" value="ECO:0007669"/>
    <property type="project" value="TreeGrafter"/>
</dbReference>
<sequence length="385" mass="43035">MAKILVVDDEPDVELLIRQKFAKQLKTKELEFIFASNGTEALKALHQDKEISVILTDINMPEMDGLVLLSHLPELKRIFKAVIISAYGDMSNIRKAMNRGACDFITKPIDFKDLEITIFNAIEQCLTLKKAMEAQAMLSDLEKELAIAYNIQQSIIPHHFKPIPSSQTFDILGTMIPAKHVGGDFFDFFQIDHNHLGFLIADVSGKGIPAALFMAMSRAIIRTVAQKASSPKNCLKEANRILCIDNDACMFVTAFYGILNIQTGRVECANAGHNPPVLLQADGALFGLARNEGIPLGVSEDAIYLQHEFQLKKDDCLILYTDGITEAMNPQQELYTEERFINSLKTWKPDSLTTLVDHILHDLYQFTSGAPYSDDITLLCLKQQV</sequence>
<dbReference type="Pfam" id="PF07228">
    <property type="entry name" value="SpoIIE"/>
    <property type="match status" value="1"/>
</dbReference>
<dbReference type="InterPro" id="IPR001789">
    <property type="entry name" value="Sig_transdc_resp-reg_receiver"/>
</dbReference>
<dbReference type="InterPro" id="IPR011006">
    <property type="entry name" value="CheY-like_superfamily"/>
</dbReference>
<dbReference type="SMART" id="SM00448">
    <property type="entry name" value="REC"/>
    <property type="match status" value="1"/>
</dbReference>
<evidence type="ECO:0000313" key="6">
    <source>
        <dbReference type="Proteomes" id="UP000069902"/>
    </source>
</evidence>
<dbReference type="Pfam" id="PF00072">
    <property type="entry name" value="Response_reg"/>
    <property type="match status" value="1"/>
</dbReference>
<protein>
    <submittedName>
        <fullName evidence="5">Sigma-54 dependent response regulator atoC</fullName>
    </submittedName>
</protein>
<gene>
    <name evidence="5" type="primary">atoc3</name>
    <name evidence="5" type="ORF">PNK_0904</name>
</gene>
<dbReference type="Gene3D" id="3.40.50.2300">
    <property type="match status" value="1"/>
</dbReference>
<keyword evidence="2" id="KW-0597">Phosphoprotein</keyword>
<dbReference type="KEGG" id="pnl:PNK_0904"/>
<keyword evidence="1" id="KW-0378">Hydrolase</keyword>
<dbReference type="EMBL" id="LN879502">
    <property type="protein sequence ID" value="CUI16529.1"/>
    <property type="molecule type" value="Genomic_DNA"/>
</dbReference>
<dbReference type="InterPro" id="IPR001932">
    <property type="entry name" value="PPM-type_phosphatase-like_dom"/>
</dbReference>
<evidence type="ECO:0000256" key="1">
    <source>
        <dbReference type="ARBA" id="ARBA00022801"/>
    </source>
</evidence>
<evidence type="ECO:0000259" key="4">
    <source>
        <dbReference type="PROSITE" id="PS51746"/>
    </source>
</evidence>
<dbReference type="PANTHER" id="PTHR43156:SF2">
    <property type="entry name" value="STAGE II SPORULATION PROTEIN E"/>
    <property type="match status" value="1"/>
</dbReference>
<name>A0A0U5ER00_9BACT</name>
<dbReference type="PROSITE" id="PS50110">
    <property type="entry name" value="RESPONSE_REGULATORY"/>
    <property type="match status" value="1"/>
</dbReference>
<dbReference type="InterPro" id="IPR052016">
    <property type="entry name" value="Bact_Sigma-Reg"/>
</dbReference>
<organism evidence="5 6">
    <name type="scientific">Candidatus Protochlamydia naegleriophila</name>
    <dbReference type="NCBI Taxonomy" id="389348"/>
    <lineage>
        <taxon>Bacteria</taxon>
        <taxon>Pseudomonadati</taxon>
        <taxon>Chlamydiota</taxon>
        <taxon>Chlamydiia</taxon>
        <taxon>Parachlamydiales</taxon>
        <taxon>Parachlamydiaceae</taxon>
        <taxon>Candidatus Protochlamydia</taxon>
    </lineage>
</organism>
<dbReference type="InParanoid" id="A0A0U5ER00"/>
<proteinExistence type="predicted"/>
<dbReference type="SUPFAM" id="SSF52172">
    <property type="entry name" value="CheY-like"/>
    <property type="match status" value="1"/>
</dbReference>
<feature type="domain" description="PPM-type phosphatase" evidence="4">
    <location>
        <begin position="168"/>
        <end position="383"/>
    </location>
</feature>
<dbReference type="Gene3D" id="3.60.40.10">
    <property type="entry name" value="PPM-type phosphatase domain"/>
    <property type="match status" value="1"/>
</dbReference>
<dbReference type="PROSITE" id="PS51746">
    <property type="entry name" value="PPM_2"/>
    <property type="match status" value="1"/>
</dbReference>
<dbReference type="PANTHER" id="PTHR43156">
    <property type="entry name" value="STAGE II SPORULATION PROTEIN E-RELATED"/>
    <property type="match status" value="1"/>
</dbReference>
<dbReference type="STRING" id="389348.PNK_0904"/>
<reference evidence="6" key="1">
    <citation type="submission" date="2015-09" db="EMBL/GenBank/DDBJ databases">
        <authorList>
            <person name="Bertelli C."/>
        </authorList>
    </citation>
    <scope>NUCLEOTIDE SEQUENCE [LARGE SCALE GENOMIC DNA]</scope>
    <source>
        <strain evidence="6">KNic</strain>
    </source>
</reference>
<dbReference type="AlphaFoldDB" id="A0A0U5ER00"/>
<dbReference type="Proteomes" id="UP000069902">
    <property type="component" value="Chromosome cPNK"/>
</dbReference>